<dbReference type="Proteomes" id="UP000304953">
    <property type="component" value="Unassembled WGS sequence"/>
</dbReference>
<keyword evidence="2" id="KW-1185">Reference proteome</keyword>
<accession>A0AC61RYN5</accession>
<protein>
    <submittedName>
        <fullName evidence="1">Polymer-forming cytoskeletal protein</fullName>
    </submittedName>
</protein>
<evidence type="ECO:0000313" key="2">
    <source>
        <dbReference type="Proteomes" id="UP000304953"/>
    </source>
</evidence>
<dbReference type="EMBL" id="SRYA01000011">
    <property type="protein sequence ID" value="TGY96961.1"/>
    <property type="molecule type" value="Genomic_DNA"/>
</dbReference>
<proteinExistence type="predicted"/>
<evidence type="ECO:0000313" key="1">
    <source>
        <dbReference type="EMBL" id="TGY96961.1"/>
    </source>
</evidence>
<gene>
    <name evidence="1" type="ORF">E5329_06990</name>
</gene>
<comment type="caution">
    <text evidence="1">The sequence shown here is derived from an EMBL/GenBank/DDBJ whole genome shotgun (WGS) entry which is preliminary data.</text>
</comment>
<organism evidence="1 2">
    <name type="scientific">Petralouisia muris</name>
    <dbReference type="NCBI Taxonomy" id="3032872"/>
    <lineage>
        <taxon>Bacteria</taxon>
        <taxon>Bacillati</taxon>
        <taxon>Bacillota</taxon>
        <taxon>Clostridia</taxon>
        <taxon>Lachnospirales</taxon>
        <taxon>Lachnospiraceae</taxon>
        <taxon>Petralouisia</taxon>
    </lineage>
</organism>
<name>A0AC61RYN5_9FIRM</name>
<sequence>MSFFKDFKEDLSQAVNELLPGEEELKAAAPEHPELVVNTLEQEVDVQSELKKLEGLFEKVDEVAAKQPERPEKPIVLTPEPPKKKAEPERPVAEPIQEPQKELKKEIKTEEIAAKEPEHKEEKIVTTKAVVNEENMANEEVNASEEKTAEAKIIAGLSAEISDEVTVITEGTSLKGDLESTGSFELRGKIEGNVRCNGKVTITGSIHGNAEASEFFADAAKVEGEISTSGTVKIGLGSVVVGNITATSAVIAGAIKGDIDVQGPVVVDTSAVVMGNIKSRSVQINNGAVIEGFCSQCYADVDMETFFDK</sequence>
<reference evidence="1" key="1">
    <citation type="submission" date="2019-04" db="EMBL/GenBank/DDBJ databases">
        <title>Microbes associate with the intestines of laboratory mice.</title>
        <authorList>
            <person name="Navarre W."/>
            <person name="Wong E."/>
            <person name="Huang K."/>
            <person name="Tropini C."/>
            <person name="Ng K."/>
            <person name="Yu B."/>
        </authorList>
    </citation>
    <scope>NUCLEOTIDE SEQUENCE</scope>
    <source>
        <strain evidence="1">NM01_1-7b</strain>
    </source>
</reference>